<dbReference type="EMBL" id="JABANN010001545">
    <property type="protein sequence ID" value="KAF4649401.1"/>
    <property type="molecule type" value="Genomic_DNA"/>
</dbReference>
<feature type="non-terminal residue" evidence="1">
    <location>
        <position position="285"/>
    </location>
</feature>
<reference evidence="1 2" key="1">
    <citation type="submission" date="2020-04" db="EMBL/GenBank/DDBJ databases">
        <title>Perkinsus olseni comparative genomics.</title>
        <authorList>
            <person name="Bogema D.R."/>
        </authorList>
    </citation>
    <scope>NUCLEOTIDE SEQUENCE [LARGE SCALE GENOMIC DNA]</scope>
    <source>
        <strain evidence="1">ATCC PRA-31</strain>
    </source>
</reference>
<accession>A0A7J6KS61</accession>
<gene>
    <name evidence="1" type="ORF">FOL46_001845</name>
</gene>
<organism evidence="1 2">
    <name type="scientific">Perkinsus olseni</name>
    <name type="common">Perkinsus atlanticus</name>
    <dbReference type="NCBI Taxonomy" id="32597"/>
    <lineage>
        <taxon>Eukaryota</taxon>
        <taxon>Sar</taxon>
        <taxon>Alveolata</taxon>
        <taxon>Perkinsozoa</taxon>
        <taxon>Perkinsea</taxon>
        <taxon>Perkinsida</taxon>
        <taxon>Perkinsidae</taxon>
        <taxon>Perkinsus</taxon>
    </lineage>
</organism>
<evidence type="ECO:0000313" key="2">
    <source>
        <dbReference type="Proteomes" id="UP000572268"/>
    </source>
</evidence>
<evidence type="ECO:0000313" key="1">
    <source>
        <dbReference type="EMBL" id="KAF4649401.1"/>
    </source>
</evidence>
<sequence>LESSGLGGSDIPTSSPLGDGLGLEYSKLVRGTAALAVPAAKREDIREVIELRQVSGWVDREVTSRSTHNCYDESDCPQLWSSIIAQGRARSPQHTQRGEADSGWVCYLEMLAIACAILGIELVMNNVAADLLITPLPGDMTGEGAGCHPDSKAVREFRAATESERQAKRAALLANSIREPTERSYQAAINHYERLHGKYISAVRTTMEVLLGTTFSKEEMSLIERGVKGGQARLAHRARPPKSTGVLLDEAVKALTRMKPSPDSLDREIRDAALTATCLVLRYDN</sequence>
<dbReference type="AlphaFoldDB" id="A0A7J6KS61"/>
<protein>
    <submittedName>
        <fullName evidence="1">Uncharacterized protein</fullName>
    </submittedName>
</protein>
<name>A0A7J6KS61_PEROL</name>
<proteinExistence type="predicted"/>
<dbReference type="Proteomes" id="UP000572268">
    <property type="component" value="Unassembled WGS sequence"/>
</dbReference>
<comment type="caution">
    <text evidence="1">The sequence shown here is derived from an EMBL/GenBank/DDBJ whole genome shotgun (WGS) entry which is preliminary data.</text>
</comment>